<accession>A0A8R1ILK0</accession>
<protein>
    <submittedName>
        <fullName evidence="1">Uncharacterized protein</fullName>
    </submittedName>
</protein>
<proteinExistence type="predicted"/>
<organism evidence="1 2">
    <name type="scientific">Caenorhabditis japonica</name>
    <dbReference type="NCBI Taxonomy" id="281687"/>
    <lineage>
        <taxon>Eukaryota</taxon>
        <taxon>Metazoa</taxon>
        <taxon>Ecdysozoa</taxon>
        <taxon>Nematoda</taxon>
        <taxon>Chromadorea</taxon>
        <taxon>Rhabditida</taxon>
        <taxon>Rhabditina</taxon>
        <taxon>Rhabditomorpha</taxon>
        <taxon>Rhabditoidea</taxon>
        <taxon>Rhabditidae</taxon>
        <taxon>Peloderinae</taxon>
        <taxon>Caenorhabditis</taxon>
    </lineage>
</organism>
<sequence length="81" mass="9622">MNKLPILCSYVVELAEIFILTISFNKNIHSELSYLSARMITRPMNSLHDTDAWIWEDSLVRIESLWQSSRRQTQKHKNLIF</sequence>
<dbReference type="EnsemblMetazoa" id="CJA37193.1">
    <property type="protein sequence ID" value="CJA37193.1"/>
    <property type="gene ID" value="WBGene00213040"/>
</dbReference>
<evidence type="ECO:0000313" key="2">
    <source>
        <dbReference type="Proteomes" id="UP000005237"/>
    </source>
</evidence>
<dbReference type="AlphaFoldDB" id="A0A8R1ILK0"/>
<reference evidence="1" key="2">
    <citation type="submission" date="2022-06" db="UniProtKB">
        <authorList>
            <consortium name="EnsemblMetazoa"/>
        </authorList>
    </citation>
    <scope>IDENTIFICATION</scope>
    <source>
        <strain evidence="1">DF5081</strain>
    </source>
</reference>
<evidence type="ECO:0000313" key="1">
    <source>
        <dbReference type="EnsemblMetazoa" id="CJA37193.1"/>
    </source>
</evidence>
<dbReference type="Proteomes" id="UP000005237">
    <property type="component" value="Unassembled WGS sequence"/>
</dbReference>
<keyword evidence="2" id="KW-1185">Reference proteome</keyword>
<reference evidence="2" key="1">
    <citation type="submission" date="2010-08" db="EMBL/GenBank/DDBJ databases">
        <authorList>
            <consortium name="Caenorhabditis japonica Sequencing Consortium"/>
            <person name="Wilson R.K."/>
        </authorList>
    </citation>
    <scope>NUCLEOTIDE SEQUENCE [LARGE SCALE GENOMIC DNA]</scope>
    <source>
        <strain evidence="2">DF5081</strain>
    </source>
</reference>
<name>A0A8R1ILK0_CAEJA</name>